<accession>A0A7C9J835</accession>
<evidence type="ECO:0000313" key="3">
    <source>
        <dbReference type="Proteomes" id="UP000479526"/>
    </source>
</evidence>
<dbReference type="PANTHER" id="PTHR43689">
    <property type="entry name" value="HYDROLASE"/>
    <property type="match status" value="1"/>
</dbReference>
<dbReference type="Pfam" id="PF00561">
    <property type="entry name" value="Abhydrolase_1"/>
    <property type="match status" value="1"/>
</dbReference>
<comment type="caution">
    <text evidence="2">The sequence shown here is derived from an EMBL/GenBank/DDBJ whole genome shotgun (WGS) entry which is preliminary data.</text>
</comment>
<protein>
    <submittedName>
        <fullName evidence="2">Alpha/beta fold hydrolase</fullName>
    </submittedName>
</protein>
<evidence type="ECO:0000313" key="2">
    <source>
        <dbReference type="EMBL" id="NAS27202.1"/>
    </source>
</evidence>
<name>A0A7C9J835_9ACTN</name>
<evidence type="ECO:0000259" key="1">
    <source>
        <dbReference type="Pfam" id="PF00561"/>
    </source>
</evidence>
<dbReference type="GO" id="GO:0016787">
    <property type="term" value="F:hydrolase activity"/>
    <property type="evidence" value="ECO:0007669"/>
    <property type="project" value="UniProtKB-KW"/>
</dbReference>
<gene>
    <name evidence="2" type="ORF">GT755_36735</name>
</gene>
<keyword evidence="2" id="KW-0378">Hydrolase</keyword>
<dbReference type="Proteomes" id="UP000479526">
    <property type="component" value="Unassembled WGS sequence"/>
</dbReference>
<proteinExistence type="predicted"/>
<dbReference type="PRINTS" id="PR00111">
    <property type="entry name" value="ABHYDROLASE"/>
</dbReference>
<dbReference type="PANTHER" id="PTHR43689:SF8">
    <property type="entry name" value="ALPHA_BETA-HYDROLASES SUPERFAMILY PROTEIN"/>
    <property type="match status" value="1"/>
</dbReference>
<dbReference type="Gene3D" id="3.40.50.1820">
    <property type="entry name" value="alpha/beta hydrolase"/>
    <property type="match status" value="1"/>
</dbReference>
<dbReference type="InterPro" id="IPR000073">
    <property type="entry name" value="AB_hydrolase_1"/>
</dbReference>
<dbReference type="SUPFAM" id="SSF53474">
    <property type="entry name" value="alpha/beta-Hydrolases"/>
    <property type="match status" value="1"/>
</dbReference>
<dbReference type="EMBL" id="WXEW01000014">
    <property type="protein sequence ID" value="NAS27202.1"/>
    <property type="molecule type" value="Genomic_DNA"/>
</dbReference>
<dbReference type="InterPro" id="IPR029058">
    <property type="entry name" value="AB_hydrolase_fold"/>
</dbReference>
<organism evidence="2 3">
    <name type="scientific">Herbidospora solisilvae</name>
    <dbReference type="NCBI Taxonomy" id="2696284"/>
    <lineage>
        <taxon>Bacteria</taxon>
        <taxon>Bacillati</taxon>
        <taxon>Actinomycetota</taxon>
        <taxon>Actinomycetes</taxon>
        <taxon>Streptosporangiales</taxon>
        <taxon>Streptosporangiaceae</taxon>
        <taxon>Herbidospora</taxon>
    </lineage>
</organism>
<keyword evidence="3" id="KW-1185">Reference proteome</keyword>
<reference evidence="2 3" key="1">
    <citation type="submission" date="2020-01" db="EMBL/GenBank/DDBJ databases">
        <title>Herbidospora sp. NEAU-GS84 nov., a novel actinomycete isolated from soil.</title>
        <authorList>
            <person name="Han L."/>
        </authorList>
    </citation>
    <scope>NUCLEOTIDE SEQUENCE [LARGE SCALE GENOMIC DNA]</scope>
    <source>
        <strain evidence="2 3">NEAU-GS84</strain>
    </source>
</reference>
<sequence>MPGPVPDWPSDRVDLGDLRLNYRFTPDGPREKAVMIHGLAGSATNWTDLSDLLKEQVRTFAPDLPGAGWSPEPEDRDYSVSAHARAMVRFIEWVGGPVHLFGNSLGGAVSVRVAAWRPDLVKSLTLVSPAMPDLLPRVGPARVALSAVPGVAEFVVRRMSVVVPPEKRIQATISMCYGDLGCVHPDRLAAAIEELRRRDDLPYSASAMIGSARGIVREYFRPDLWREAARVEAPTLVIHGRRDRIVDARMAARASRAFRDVRIVTLPWAGHVAQMESPQIVAREARALIRECADAPVRL</sequence>
<feature type="domain" description="AB hydrolase-1" evidence="1">
    <location>
        <begin position="34"/>
        <end position="278"/>
    </location>
</feature>
<dbReference type="AlphaFoldDB" id="A0A7C9J835"/>